<sequence>MKIYRLKEHQNVLISVVMILGLMVLLLPRELKADMESLLSQAQEHLNHAATERRDLSGRSWSHVFTVTAAFNEGNTCDTTPRPPLPSRSATLGTAGLVKITHYATPGKQGDYHVRGQWDYWRDPFYYFGNCSGCMRKWYVTLPDPNPTQSERLSMIIYEIGEEQAQYPLELQIKQTADLIMGASCGPLLAGINVVSVEFSPHNPQATQSGQCTACTSETEQKLVHNWNTSSCGLTNTVRFNLEKPSIVNTIGVWYNTREGGASLSYQLSGPVSMQGTTQNEGCDPYQSQWCEGVFDVRRSFPAGDYVLTTTASAICQNSGSAGNGFITVKGCHGACPEGILGAEDCKAKYNPVLSRVIIPCLDVPDGSGNVGTYYLEMQQQPGTLSFELDLASIRFR</sequence>
<keyword evidence="1" id="KW-0812">Transmembrane</keyword>
<comment type="caution">
    <text evidence="2">The sequence shown here is derived from an EMBL/GenBank/DDBJ whole genome shotgun (WGS) entry which is preliminary data.</text>
</comment>
<gene>
    <name evidence="2" type="ORF">TPSD3_09830</name>
</gene>
<protein>
    <submittedName>
        <fullName evidence="2">Uncharacterized protein</fullName>
    </submittedName>
</protein>
<evidence type="ECO:0000313" key="3">
    <source>
        <dbReference type="Proteomes" id="UP000194798"/>
    </source>
</evidence>
<feature type="transmembrane region" description="Helical" evidence="1">
    <location>
        <begin position="12"/>
        <end position="28"/>
    </location>
</feature>
<proteinExistence type="predicted"/>
<dbReference type="OrthoDB" id="10021158at2"/>
<dbReference type="EMBL" id="MSLT01000012">
    <property type="protein sequence ID" value="OUD14576.1"/>
    <property type="molecule type" value="Genomic_DNA"/>
</dbReference>
<name>A0A251X992_9GAMM</name>
<accession>A0A251X992</accession>
<reference evidence="2 3" key="1">
    <citation type="submission" date="2016-12" db="EMBL/GenBank/DDBJ databases">
        <title>Thioflexothrix psekupsii D3 genome sequencing and assembly.</title>
        <authorList>
            <person name="Fomenkov A."/>
            <person name="Vincze T."/>
            <person name="Grabovich M."/>
            <person name="Anton B.P."/>
            <person name="Dubinina G."/>
            <person name="Orlova M."/>
            <person name="Belousova E."/>
            <person name="Roberts R.J."/>
        </authorList>
    </citation>
    <scope>NUCLEOTIDE SEQUENCE [LARGE SCALE GENOMIC DNA]</scope>
    <source>
        <strain evidence="2">D3</strain>
    </source>
</reference>
<evidence type="ECO:0000256" key="1">
    <source>
        <dbReference type="SAM" id="Phobius"/>
    </source>
</evidence>
<keyword evidence="1" id="KW-0472">Membrane</keyword>
<keyword evidence="3" id="KW-1185">Reference proteome</keyword>
<organism evidence="2 3">
    <name type="scientific">Thioflexithrix psekupsensis</name>
    <dbReference type="NCBI Taxonomy" id="1570016"/>
    <lineage>
        <taxon>Bacteria</taxon>
        <taxon>Pseudomonadati</taxon>
        <taxon>Pseudomonadota</taxon>
        <taxon>Gammaproteobacteria</taxon>
        <taxon>Thiotrichales</taxon>
        <taxon>Thioflexithrix</taxon>
    </lineage>
</organism>
<evidence type="ECO:0000313" key="2">
    <source>
        <dbReference type="EMBL" id="OUD14576.1"/>
    </source>
</evidence>
<dbReference type="Proteomes" id="UP000194798">
    <property type="component" value="Unassembled WGS sequence"/>
</dbReference>
<dbReference type="AlphaFoldDB" id="A0A251X992"/>
<keyword evidence="1" id="KW-1133">Transmembrane helix</keyword>
<dbReference type="RefSeq" id="WP_086488353.1">
    <property type="nucleotide sequence ID" value="NZ_MSLT01000012.1"/>
</dbReference>